<dbReference type="RefSeq" id="WP_004600966.1">
    <property type="nucleotide sequence ID" value="NZ_HF541866.1"/>
</dbReference>
<evidence type="ECO:0000259" key="4">
    <source>
        <dbReference type="Pfam" id="PF07992"/>
    </source>
</evidence>
<reference evidence="5 8" key="1">
    <citation type="journal article" date="2012" name="J. Bacteriol.">
        <title>Draft Genome Sequence of Turicella otitidis ATCC 51513, Isolated from Middle Ear Fluid from a Child with Otitis Media.</title>
        <authorList>
            <person name="Brinkrolf K."/>
            <person name="Schneider J."/>
            <person name="Knecht M."/>
            <person name="Ruckert C."/>
            <person name="Tauch A."/>
        </authorList>
    </citation>
    <scope>NUCLEOTIDE SEQUENCE [LARGE SCALE GENOMIC DNA]</scope>
    <source>
        <strain evidence="5 8">ATCC 51513</strain>
    </source>
</reference>
<keyword evidence="2" id="KW-0274">FAD</keyword>
<dbReference type="GO" id="GO:0071949">
    <property type="term" value="F:FAD binding"/>
    <property type="evidence" value="ECO:0007669"/>
    <property type="project" value="TreeGrafter"/>
</dbReference>
<dbReference type="Gene3D" id="3.30.390.30">
    <property type="match status" value="1"/>
</dbReference>
<dbReference type="GO" id="GO:0012501">
    <property type="term" value="P:programmed cell death"/>
    <property type="evidence" value="ECO:0007669"/>
    <property type="project" value="TreeGrafter"/>
</dbReference>
<dbReference type="InterPro" id="IPR016156">
    <property type="entry name" value="FAD/NAD-linked_Rdtase_dimer_sf"/>
</dbReference>
<comment type="caution">
    <text evidence="5">The sequence shown here is derived from an EMBL/GenBank/DDBJ whole genome shotgun (WGS) entry which is preliminary data.</text>
</comment>
<dbReference type="EMBL" id="AHAE01000047">
    <property type="protein sequence ID" value="EJZ82004.1"/>
    <property type="molecule type" value="Genomic_DNA"/>
</dbReference>
<evidence type="ECO:0000313" key="5">
    <source>
        <dbReference type="EMBL" id="CCI83223.1"/>
    </source>
</evidence>
<dbReference type="PANTHER" id="PTHR43557:SF4">
    <property type="entry name" value="APOPTOSIS-INDUCING FACTOR 1, MITOCHONDRIAL"/>
    <property type="match status" value="1"/>
</dbReference>
<dbReference type="SUPFAM" id="SSF55424">
    <property type="entry name" value="FAD/NAD-linked reductases, dimerisation (C-terminal) domain"/>
    <property type="match status" value="1"/>
</dbReference>
<evidence type="ECO:0000256" key="2">
    <source>
        <dbReference type="ARBA" id="ARBA00022827"/>
    </source>
</evidence>
<proteinExistence type="predicted"/>
<dbReference type="GO" id="GO:0005737">
    <property type="term" value="C:cytoplasm"/>
    <property type="evidence" value="ECO:0007669"/>
    <property type="project" value="TreeGrafter"/>
</dbReference>
<dbReference type="EMBL" id="CAJZ01000069">
    <property type="protein sequence ID" value="CCI83223.1"/>
    <property type="molecule type" value="Genomic_DNA"/>
</dbReference>
<name>I7IWT1_9CORY</name>
<dbReference type="PATRIC" id="fig|883169.3.peg.1039"/>
<organism evidence="5 8">
    <name type="scientific">Corynebacterium otitidis ATCC 51513</name>
    <dbReference type="NCBI Taxonomy" id="883169"/>
    <lineage>
        <taxon>Bacteria</taxon>
        <taxon>Bacillati</taxon>
        <taxon>Actinomycetota</taxon>
        <taxon>Actinomycetes</taxon>
        <taxon>Mycobacteriales</taxon>
        <taxon>Corynebacteriaceae</taxon>
        <taxon>Corynebacterium</taxon>
    </lineage>
</organism>
<gene>
    <name evidence="5" type="ORF">BN46_0483</name>
    <name evidence="6" type="ORF">HMPREF9719_01076</name>
</gene>
<protein>
    <submittedName>
        <fullName evidence="5">FAD-dependent pyridine nucleotide-disulfide oxidoreductase</fullName>
    </submittedName>
</protein>
<dbReference type="Gene3D" id="3.50.50.60">
    <property type="entry name" value="FAD/NAD(P)-binding domain"/>
    <property type="match status" value="2"/>
</dbReference>
<evidence type="ECO:0000256" key="1">
    <source>
        <dbReference type="ARBA" id="ARBA00022630"/>
    </source>
</evidence>
<dbReference type="Pfam" id="PF07992">
    <property type="entry name" value="Pyr_redox_2"/>
    <property type="match status" value="1"/>
</dbReference>
<dbReference type="HOGENOM" id="CLU_003291_4_0_11"/>
<evidence type="ECO:0000313" key="8">
    <source>
        <dbReference type="Proteomes" id="UP000011016"/>
    </source>
</evidence>
<keyword evidence="1" id="KW-0285">Flavoprotein</keyword>
<dbReference type="SUPFAM" id="SSF51905">
    <property type="entry name" value="FAD/NAD(P)-binding domain"/>
    <property type="match status" value="1"/>
</dbReference>
<dbReference type="OrthoDB" id="4213189at2"/>
<dbReference type="InterPro" id="IPR036188">
    <property type="entry name" value="FAD/NAD-bd_sf"/>
</dbReference>
<dbReference type="STRING" id="29321.AAV33_07105"/>
<evidence type="ECO:0000313" key="6">
    <source>
        <dbReference type="EMBL" id="EJZ82004.1"/>
    </source>
</evidence>
<dbReference type="PANTHER" id="PTHR43557">
    <property type="entry name" value="APOPTOSIS-INDUCING FACTOR 1"/>
    <property type="match status" value="1"/>
</dbReference>
<feature type="domain" description="FAD/NAD(P)-binding" evidence="4">
    <location>
        <begin position="8"/>
        <end position="298"/>
    </location>
</feature>
<dbReference type="GO" id="GO:0033108">
    <property type="term" value="P:mitochondrial respiratory chain complex assembly"/>
    <property type="evidence" value="ECO:0007669"/>
    <property type="project" value="TreeGrafter"/>
</dbReference>
<dbReference type="Proteomes" id="UP000011016">
    <property type="component" value="Unassembled WGS sequence"/>
</dbReference>
<evidence type="ECO:0000313" key="7">
    <source>
        <dbReference type="Proteomes" id="UP000006078"/>
    </source>
</evidence>
<evidence type="ECO:0000256" key="3">
    <source>
        <dbReference type="ARBA" id="ARBA00023002"/>
    </source>
</evidence>
<accession>I7IWT1</accession>
<dbReference type="AlphaFoldDB" id="I7IWT1"/>
<dbReference type="PRINTS" id="PR00469">
    <property type="entry name" value="PNDRDTASEII"/>
</dbReference>
<keyword evidence="7" id="KW-1185">Reference proteome</keyword>
<dbReference type="PRINTS" id="PR00368">
    <property type="entry name" value="FADPNR"/>
</dbReference>
<sequence length="406" mass="43088">MAEIRDRYDYVIVGGGVAADKAARAIRKRDEDASIAIFSDEADEPVYRPELSKGLWFGDDPDPASQALGTAADTGAEFHAETKVTALRPDDHEIEAGGATVGYGKLLLATGAGPKTAPGDSKRVLYLRNVADYRRLREAAGEAKHIGVVGGGFIAGEVAAALSTEDLDVTLLHPGERALGGLFPASISKVVEKDFADHGVALKSGFRLKEAADDGDHVVARGADGEEHRFDYLVAGLGATLNTKLAREAGLELEGGGVAVDESLQTSAPDVYAAGDIATFTDPVFGRRGVAHQDNAEKGGTAAGSAMTGEDTVYERTPMFFADLFDNGYEAVGRTDTRLHVIERWNDERTAAVVFYTHGDGERLLVDGVLTWNTFGKRKKAAELARRSQVEDLGEEDILAAIEPAG</sequence>
<reference evidence="6 7" key="2">
    <citation type="submission" date="2012-08" db="EMBL/GenBank/DDBJ databases">
        <title>The Genome Sequence of Turicella otitidis ATCC 51513.</title>
        <authorList>
            <consortium name="The Broad Institute Genome Sequencing Platform"/>
            <person name="Earl A."/>
            <person name="Ward D."/>
            <person name="Feldgarden M."/>
            <person name="Gevers D."/>
            <person name="Huys G."/>
            <person name="Walker B."/>
            <person name="Young S.K."/>
            <person name="Zeng Q."/>
            <person name="Gargeya S."/>
            <person name="Fitzgerald M."/>
            <person name="Haas B."/>
            <person name="Abouelleil A."/>
            <person name="Alvarado L."/>
            <person name="Arachchi H.M."/>
            <person name="Berlin A.M."/>
            <person name="Chapman S.B."/>
            <person name="Goldberg J."/>
            <person name="Griggs A."/>
            <person name="Gujja S."/>
            <person name="Hansen M."/>
            <person name="Howarth C."/>
            <person name="Imamovic A."/>
            <person name="Larimer J."/>
            <person name="McCowen C."/>
            <person name="Montmayeur A."/>
            <person name="Murphy C."/>
            <person name="Neiman D."/>
            <person name="Pearson M."/>
            <person name="Priest M."/>
            <person name="Roberts A."/>
            <person name="Saif S."/>
            <person name="Shea T."/>
            <person name="Sisk P."/>
            <person name="Sykes S."/>
            <person name="Wortman J."/>
            <person name="Nusbaum C."/>
            <person name="Birren B."/>
        </authorList>
    </citation>
    <scope>NUCLEOTIDE SEQUENCE [LARGE SCALE GENOMIC DNA]</scope>
    <source>
        <strain evidence="6 7">ATCC 51513</strain>
    </source>
</reference>
<dbReference type="Proteomes" id="UP000006078">
    <property type="component" value="Unassembled WGS sequence"/>
</dbReference>
<dbReference type="GO" id="GO:0016174">
    <property type="term" value="F:NAD(P)H oxidase H2O2-forming activity"/>
    <property type="evidence" value="ECO:0007669"/>
    <property type="project" value="TreeGrafter"/>
</dbReference>
<dbReference type="InterPro" id="IPR050446">
    <property type="entry name" value="FAD-oxidoreductase/Apoptosis"/>
</dbReference>
<keyword evidence="3" id="KW-0560">Oxidoreductase</keyword>
<dbReference type="eggNOG" id="COG0446">
    <property type="taxonomic scope" value="Bacteria"/>
</dbReference>
<dbReference type="InterPro" id="IPR023753">
    <property type="entry name" value="FAD/NAD-binding_dom"/>
</dbReference>